<dbReference type="Proteomes" id="UP001470230">
    <property type="component" value="Unassembled WGS sequence"/>
</dbReference>
<comment type="caution">
    <text evidence="1">The sequence shown here is derived from an EMBL/GenBank/DDBJ whole genome shotgun (WGS) entry which is preliminary data.</text>
</comment>
<evidence type="ECO:0000313" key="1">
    <source>
        <dbReference type="EMBL" id="KAK8900526.1"/>
    </source>
</evidence>
<evidence type="ECO:0000313" key="2">
    <source>
        <dbReference type="Proteomes" id="UP001470230"/>
    </source>
</evidence>
<accession>A0ABR2LBT2</accession>
<sequence>MEIFLHDYKDIKSKWNATIDASAQGDLKDVMNKLIWNQHIQSFDSKEWGQLSDFTHLQKKLTEANKEKIIEITKNLQLTISGLQDCYDKLKASVECIPAITLLYSMKTEQLIQYTNELLTSYEKELNLKKKIVDGLLTMKYINSPYEVIVTITAMWSDKVYTNDRAISHIESLLDFEVQSMKAYVNK</sequence>
<reference evidence="1 2" key="1">
    <citation type="submission" date="2024-04" db="EMBL/GenBank/DDBJ databases">
        <title>Tritrichomonas musculus Genome.</title>
        <authorList>
            <person name="Alves-Ferreira E."/>
            <person name="Grigg M."/>
            <person name="Lorenzi H."/>
            <person name="Galac M."/>
        </authorList>
    </citation>
    <scope>NUCLEOTIDE SEQUENCE [LARGE SCALE GENOMIC DNA]</scope>
    <source>
        <strain evidence="1 2">EAF2021</strain>
    </source>
</reference>
<dbReference type="EMBL" id="JAPFFF010000001">
    <property type="protein sequence ID" value="KAK8900526.1"/>
    <property type="molecule type" value="Genomic_DNA"/>
</dbReference>
<gene>
    <name evidence="1" type="ORF">M9Y10_002853</name>
</gene>
<proteinExistence type="predicted"/>
<protein>
    <submittedName>
        <fullName evidence="1">Uncharacterized protein</fullName>
    </submittedName>
</protein>
<keyword evidence="2" id="KW-1185">Reference proteome</keyword>
<name>A0ABR2LBT2_9EUKA</name>
<organism evidence="1 2">
    <name type="scientific">Tritrichomonas musculus</name>
    <dbReference type="NCBI Taxonomy" id="1915356"/>
    <lineage>
        <taxon>Eukaryota</taxon>
        <taxon>Metamonada</taxon>
        <taxon>Parabasalia</taxon>
        <taxon>Tritrichomonadida</taxon>
        <taxon>Tritrichomonadidae</taxon>
        <taxon>Tritrichomonas</taxon>
    </lineage>
</organism>